<proteinExistence type="predicted"/>
<dbReference type="EMBL" id="AP010803">
    <property type="protein sequence ID" value="BAI95688.1"/>
    <property type="molecule type" value="Genomic_DNA"/>
</dbReference>
<keyword evidence="2" id="KW-1185">Reference proteome</keyword>
<evidence type="ECO:0000313" key="2">
    <source>
        <dbReference type="Proteomes" id="UP000007753"/>
    </source>
</evidence>
<dbReference type="Proteomes" id="UP000007753">
    <property type="component" value="Chromosome 1"/>
</dbReference>
<dbReference type="HOGENOM" id="CLU_2847571_0_0_5"/>
<sequence>MEVVEDERKQIVENGAEQIINIVKCRDELQQGDKIAIGSRSLLVKQASPVVFKGTIIQWEADVEG</sequence>
<name>D4YZA6_SPHIU</name>
<gene>
    <name evidence="1" type="ordered locus">SJA_C1-08540</name>
</gene>
<accession>D4YZA6</accession>
<protein>
    <submittedName>
        <fullName evidence="1">Uncharacterized protein</fullName>
    </submittedName>
</protein>
<dbReference type="STRING" id="452662.SJA_C1-08540"/>
<organism evidence="1 2">
    <name type="scientific">Sphingobium indicum (strain DSM 16413 / CCM 7287 / MTCC 6362 / UT26 / NBRC 101211 / UT26S)</name>
    <name type="common">Sphingobium japonicum</name>
    <dbReference type="NCBI Taxonomy" id="452662"/>
    <lineage>
        <taxon>Bacteria</taxon>
        <taxon>Pseudomonadati</taxon>
        <taxon>Pseudomonadota</taxon>
        <taxon>Alphaproteobacteria</taxon>
        <taxon>Sphingomonadales</taxon>
        <taxon>Sphingomonadaceae</taxon>
        <taxon>Sphingobium</taxon>
    </lineage>
</organism>
<dbReference type="AlphaFoldDB" id="D4YZA6"/>
<reference evidence="1 2" key="1">
    <citation type="journal article" date="2010" name="J. Bacteriol.">
        <title>Complete genome sequence of the representative gamma-hexachlorocyclohexane-degrading bacterium Sphingobium japonicum UT26.</title>
        <authorList>
            <person name="Nagata Y."/>
            <person name="Ohtsubo Y."/>
            <person name="Endo R."/>
            <person name="Ichikawa N."/>
            <person name="Ankai A."/>
            <person name="Oguchi A."/>
            <person name="Fukui S."/>
            <person name="Fujita N."/>
            <person name="Tsuda M."/>
        </authorList>
    </citation>
    <scope>NUCLEOTIDE SEQUENCE [LARGE SCALE GENOMIC DNA]</scope>
    <source>
        <strain evidence="2">DSM 16413 / CCM 7287 / MTCC 6362 / UT26 / NBRC 101211 / UT26S</strain>
    </source>
</reference>
<dbReference type="KEGG" id="sjp:SJA_C1-08540"/>
<evidence type="ECO:0000313" key="1">
    <source>
        <dbReference type="EMBL" id="BAI95688.1"/>
    </source>
</evidence>